<dbReference type="HAMAP" id="MF_01940">
    <property type="entry name" value="RNA_CPDase"/>
    <property type="match status" value="1"/>
</dbReference>
<dbReference type="AlphaFoldDB" id="A0A4Q7NH74"/>
<comment type="caution">
    <text evidence="4">The sequence shown here is derived from an EMBL/GenBank/DDBJ whole genome shotgun (WGS) entry which is preliminary data.</text>
</comment>
<keyword evidence="5" id="KW-1185">Reference proteome</keyword>
<proteinExistence type="inferred from homology"/>
<dbReference type="InterPro" id="IPR009097">
    <property type="entry name" value="Cyclic_Pdiesterase"/>
</dbReference>
<comment type="catalytic activity">
    <reaction evidence="2">
        <text>a 3'-end 2',3'-cyclophospho-ribonucleotide-RNA + H2O = a 3'-end 2'-phospho-ribonucleotide-RNA + H(+)</text>
        <dbReference type="Rhea" id="RHEA:11828"/>
        <dbReference type="Rhea" id="RHEA-COMP:10464"/>
        <dbReference type="Rhea" id="RHEA-COMP:17353"/>
        <dbReference type="ChEBI" id="CHEBI:15377"/>
        <dbReference type="ChEBI" id="CHEBI:15378"/>
        <dbReference type="ChEBI" id="CHEBI:83064"/>
        <dbReference type="ChEBI" id="CHEBI:173113"/>
        <dbReference type="EC" id="3.1.4.58"/>
    </reaction>
</comment>
<dbReference type="OrthoDB" id="7061261at2"/>
<keyword evidence="4" id="KW-0436">Ligase</keyword>
<evidence type="ECO:0000313" key="4">
    <source>
        <dbReference type="EMBL" id="RZS84193.1"/>
    </source>
</evidence>
<feature type="active site" description="Proton acceptor" evidence="2">
    <location>
        <position position="127"/>
    </location>
</feature>
<evidence type="ECO:0000256" key="2">
    <source>
        <dbReference type="HAMAP-Rule" id="MF_01940"/>
    </source>
</evidence>
<dbReference type="PANTHER" id="PTHR35561:SF1">
    <property type="entry name" value="RNA 2',3'-CYCLIC PHOSPHODIESTERASE"/>
    <property type="match status" value="1"/>
</dbReference>
<reference evidence="4 5" key="1">
    <citation type="submission" date="2019-02" db="EMBL/GenBank/DDBJ databases">
        <title>Genomic Encyclopedia of Type Strains, Phase IV (KMG-IV): sequencing the most valuable type-strain genomes for metagenomic binning, comparative biology and taxonomic classification.</title>
        <authorList>
            <person name="Goeker M."/>
        </authorList>
    </citation>
    <scope>NUCLEOTIDE SEQUENCE [LARGE SCALE GENOMIC DNA]</scope>
    <source>
        <strain evidence="4 5">K24</strain>
    </source>
</reference>
<dbReference type="EMBL" id="SGXC01000001">
    <property type="protein sequence ID" value="RZS84193.1"/>
    <property type="molecule type" value="Genomic_DNA"/>
</dbReference>
<dbReference type="InterPro" id="IPR014051">
    <property type="entry name" value="Phosphoesterase_HXTX"/>
</dbReference>
<comment type="function">
    <text evidence="2">Hydrolyzes RNA 2',3'-cyclic phosphodiester to an RNA 2'-phosphomonoester.</text>
</comment>
<dbReference type="NCBIfam" id="TIGR02258">
    <property type="entry name" value="2_5_ligase"/>
    <property type="match status" value="1"/>
</dbReference>
<dbReference type="EC" id="3.1.4.58" evidence="2"/>
<dbReference type="InterPro" id="IPR004175">
    <property type="entry name" value="RNA_CPDase"/>
</dbReference>
<dbReference type="RefSeq" id="WP_130355580.1">
    <property type="nucleotide sequence ID" value="NZ_SGXC01000001.1"/>
</dbReference>
<dbReference type="Proteomes" id="UP000292445">
    <property type="component" value="Unassembled WGS sequence"/>
</dbReference>
<protein>
    <recommendedName>
        <fullName evidence="2">RNA 2',3'-cyclic phosphodiesterase</fullName>
        <shortName evidence="2">RNA 2',3'-CPDase</shortName>
        <ecNumber evidence="2">3.1.4.58</ecNumber>
    </recommendedName>
</protein>
<dbReference type="GO" id="GO:0004113">
    <property type="term" value="F:2',3'-cyclic-nucleotide 3'-phosphodiesterase activity"/>
    <property type="evidence" value="ECO:0007669"/>
    <property type="project" value="InterPro"/>
</dbReference>
<dbReference type="SUPFAM" id="SSF55144">
    <property type="entry name" value="LigT-like"/>
    <property type="match status" value="1"/>
</dbReference>
<dbReference type="PANTHER" id="PTHR35561">
    <property type="entry name" value="RNA 2',3'-CYCLIC PHOSPHODIESTERASE"/>
    <property type="match status" value="1"/>
</dbReference>
<dbReference type="GO" id="GO:0008664">
    <property type="term" value="F:RNA 2',3'-cyclic 3'-phosphodiesterase activity"/>
    <property type="evidence" value="ECO:0007669"/>
    <property type="project" value="UniProtKB-EC"/>
</dbReference>
<name>A0A4Q7NH74_9BURK</name>
<sequence>MPTTASDRSRCFIALGPDDDTRARLAALGAGLPPARLLPADLHLTLAFLGSLTPDHETRLRAALAPLARALPVLDGQSLELWPQPARPRVAVASFSLPAPLRRLVEDTQGIVRGMGLPVEGRPFRPHVTLARFKAGQAMPDLPRPMPAIPTARFGTLGLYASAPAGSERRYAALFRFDLA</sequence>
<organism evidence="4 5">
    <name type="scientific">Pigmentiphaga kullae</name>
    <dbReference type="NCBI Taxonomy" id="151784"/>
    <lineage>
        <taxon>Bacteria</taxon>
        <taxon>Pseudomonadati</taxon>
        <taxon>Pseudomonadota</taxon>
        <taxon>Betaproteobacteria</taxon>
        <taxon>Burkholderiales</taxon>
        <taxon>Alcaligenaceae</taxon>
        <taxon>Pigmentiphaga</taxon>
    </lineage>
</organism>
<evidence type="ECO:0000256" key="1">
    <source>
        <dbReference type="ARBA" id="ARBA00022801"/>
    </source>
</evidence>
<dbReference type="Pfam" id="PF02834">
    <property type="entry name" value="LigT_PEase"/>
    <property type="match status" value="2"/>
</dbReference>
<feature type="short sequence motif" description="HXTX 2" evidence="2">
    <location>
        <begin position="127"/>
        <end position="130"/>
    </location>
</feature>
<evidence type="ECO:0000313" key="5">
    <source>
        <dbReference type="Proteomes" id="UP000292445"/>
    </source>
</evidence>
<feature type="domain" description="Phosphoesterase HXTX" evidence="3">
    <location>
        <begin position="99"/>
        <end position="162"/>
    </location>
</feature>
<gene>
    <name evidence="4" type="ORF">EV675_0197</name>
</gene>
<evidence type="ECO:0000259" key="3">
    <source>
        <dbReference type="Pfam" id="PF02834"/>
    </source>
</evidence>
<comment type="similarity">
    <text evidence="2">Belongs to the 2H phosphoesterase superfamily. ThpR family.</text>
</comment>
<accession>A0A4Q7NH74</accession>
<dbReference type="Gene3D" id="3.90.1140.10">
    <property type="entry name" value="Cyclic phosphodiesterase"/>
    <property type="match status" value="1"/>
</dbReference>
<feature type="active site" description="Proton donor" evidence="2">
    <location>
        <position position="43"/>
    </location>
</feature>
<feature type="short sequence motif" description="HXTX 1" evidence="2">
    <location>
        <begin position="43"/>
        <end position="46"/>
    </location>
</feature>
<dbReference type="GO" id="GO:0016874">
    <property type="term" value="F:ligase activity"/>
    <property type="evidence" value="ECO:0007669"/>
    <property type="project" value="UniProtKB-KW"/>
</dbReference>
<keyword evidence="1 2" id="KW-0378">Hydrolase</keyword>
<feature type="domain" description="Phosphoesterase HXTX" evidence="3">
    <location>
        <begin position="17"/>
        <end position="91"/>
    </location>
</feature>